<keyword evidence="6" id="KW-1185">Reference proteome</keyword>
<dbReference type="Proteomes" id="UP000443582">
    <property type="component" value="Unassembled WGS sequence"/>
</dbReference>
<comment type="caution">
    <text evidence="5">The sequence shown here is derived from an EMBL/GenBank/DDBJ whole genome shotgun (WGS) entry which is preliminary data.</text>
</comment>
<evidence type="ECO:0000256" key="1">
    <source>
        <dbReference type="ARBA" id="ARBA00008467"/>
    </source>
</evidence>
<proteinExistence type="inferred from homology"/>
<dbReference type="CDD" id="cd00834">
    <property type="entry name" value="KAS_I_II"/>
    <property type="match status" value="1"/>
</dbReference>
<evidence type="ECO:0000259" key="4">
    <source>
        <dbReference type="PROSITE" id="PS52004"/>
    </source>
</evidence>
<feature type="domain" description="Ketosynthase family 3 (KS3)" evidence="4">
    <location>
        <begin position="3"/>
        <end position="409"/>
    </location>
</feature>
<evidence type="ECO:0000313" key="5">
    <source>
        <dbReference type="EMBL" id="RZF20776.1"/>
    </source>
</evidence>
<dbReference type="InterPro" id="IPR014030">
    <property type="entry name" value="Ketoacyl_synth_N"/>
</dbReference>
<dbReference type="PROSITE" id="PS00606">
    <property type="entry name" value="KS3_1"/>
    <property type="match status" value="1"/>
</dbReference>
<dbReference type="PANTHER" id="PTHR11712">
    <property type="entry name" value="POLYKETIDE SYNTHASE-RELATED"/>
    <property type="match status" value="1"/>
</dbReference>
<sequence length="414" mass="44879">MNLSRVVITGVGLTAPNGNNLREFRSALLEQKSGITYEEVRFMGEIPVGKCDFDVKKHQKGKMRKRGTRVGSISVYCSKEALEDANLNIDEMDKSRIGIYLGITEHGPVETEEELFQFYKNNNEDNSLWTHHHNPRTVANAPAGEVSLNLGITGPHYTIGAACAAGNMGLIQAVQMLQLGEVDLALAGGVSESANSFGNHVSFKAQGALADFPEDQTRASRPLDNNRNGIVISEGGCVYTLERLEDALARGAKIYGEIVGYHTNSDASDFVLPNPERQMQCVHKAIEKAGLTIKDIDIVNLHATGTKMGDIQEVSGIKEAFKDAPEVAVNCTKGLIGHAMGAAGALELAGNLPSFEDGMVHPCHKIDEIDPECAMDQLVLEKPLKKDVKYILNNSFGMLGINSTLIIKKYEAKA</sequence>
<name>A0ABY0IG54_9BACT</name>
<dbReference type="RefSeq" id="WP_115362928.1">
    <property type="nucleotide sequence ID" value="NZ_QDKL01000003.1"/>
</dbReference>
<gene>
    <name evidence="5" type="ORF">DAY19_12380</name>
</gene>
<dbReference type="Gene3D" id="3.40.47.10">
    <property type="match status" value="1"/>
</dbReference>
<dbReference type="InterPro" id="IPR000794">
    <property type="entry name" value="Beta-ketoacyl_synthase"/>
</dbReference>
<dbReference type="Pfam" id="PF00109">
    <property type="entry name" value="ketoacyl-synt"/>
    <property type="match status" value="1"/>
</dbReference>
<accession>A0ABY0IG54</accession>
<dbReference type="EMBL" id="QDKL01000003">
    <property type="protein sequence ID" value="RZF20776.1"/>
    <property type="molecule type" value="Genomic_DNA"/>
</dbReference>
<dbReference type="SMART" id="SM00825">
    <property type="entry name" value="PKS_KS"/>
    <property type="match status" value="1"/>
</dbReference>
<dbReference type="PROSITE" id="PS52004">
    <property type="entry name" value="KS3_2"/>
    <property type="match status" value="1"/>
</dbReference>
<dbReference type="InterPro" id="IPR016039">
    <property type="entry name" value="Thiolase-like"/>
</dbReference>
<evidence type="ECO:0000313" key="6">
    <source>
        <dbReference type="Proteomes" id="UP000443582"/>
    </source>
</evidence>
<dbReference type="InterPro" id="IPR018201">
    <property type="entry name" value="Ketoacyl_synth_AS"/>
</dbReference>
<evidence type="ECO:0000256" key="3">
    <source>
        <dbReference type="RuleBase" id="RU003694"/>
    </source>
</evidence>
<comment type="similarity">
    <text evidence="1 3">Belongs to the thiolase-like superfamily. Beta-ketoacyl-ACP synthases family.</text>
</comment>
<dbReference type="PANTHER" id="PTHR11712:SF336">
    <property type="entry name" value="3-OXOACYL-[ACYL-CARRIER-PROTEIN] SYNTHASE, MITOCHONDRIAL"/>
    <property type="match status" value="1"/>
</dbReference>
<dbReference type="SUPFAM" id="SSF53901">
    <property type="entry name" value="Thiolase-like"/>
    <property type="match status" value="1"/>
</dbReference>
<reference evidence="6" key="1">
    <citation type="journal article" date="2019" name="Int. J. Syst. Evol. Microbiol.">
        <title>Halobacteriovorax valvorus sp. nov., a novel prokaryotic predator isolated from coastal seawater of China.</title>
        <authorList>
            <person name="Chen M.-X."/>
        </authorList>
    </citation>
    <scope>NUCLEOTIDE SEQUENCE [LARGE SCALE GENOMIC DNA]</scope>
    <source>
        <strain evidence="6">BL9</strain>
    </source>
</reference>
<dbReference type="InterPro" id="IPR020841">
    <property type="entry name" value="PKS_Beta-ketoAc_synthase_dom"/>
</dbReference>
<dbReference type="Pfam" id="PF02801">
    <property type="entry name" value="Ketoacyl-synt_C"/>
    <property type="match status" value="1"/>
</dbReference>
<evidence type="ECO:0000256" key="2">
    <source>
        <dbReference type="ARBA" id="ARBA00022679"/>
    </source>
</evidence>
<dbReference type="InterPro" id="IPR014031">
    <property type="entry name" value="Ketoacyl_synth_C"/>
</dbReference>
<organism evidence="5 6">
    <name type="scientific">Halobacteriovorax vibrionivorans</name>
    <dbReference type="NCBI Taxonomy" id="2152716"/>
    <lineage>
        <taxon>Bacteria</taxon>
        <taxon>Pseudomonadati</taxon>
        <taxon>Bdellovibrionota</taxon>
        <taxon>Bacteriovoracia</taxon>
        <taxon>Bacteriovoracales</taxon>
        <taxon>Halobacteriovoraceae</taxon>
        <taxon>Halobacteriovorax</taxon>
    </lineage>
</organism>
<protein>
    <submittedName>
        <fullName evidence="5">Beta-ketoacyl-[acyl-carrier-protein] synthase family protein</fullName>
    </submittedName>
</protein>
<keyword evidence="2 3" id="KW-0808">Transferase</keyword>